<protein>
    <submittedName>
        <fullName evidence="8">Winged helix-turn-helix domain-containing protein</fullName>
    </submittedName>
</protein>
<dbReference type="InterPro" id="IPR001867">
    <property type="entry name" value="OmpR/PhoB-type_DNA-bd"/>
</dbReference>
<dbReference type="PANTHER" id="PTHR48111:SF1">
    <property type="entry name" value="TWO-COMPONENT RESPONSE REGULATOR ORR33"/>
    <property type="match status" value="1"/>
</dbReference>
<feature type="DNA-binding region" description="OmpR/PhoB-type" evidence="6">
    <location>
        <begin position="159"/>
        <end position="256"/>
    </location>
</feature>
<keyword evidence="1" id="KW-0597">Phosphoprotein</keyword>
<sequence length="262" mass="28126">MGARSGRRLSRKAAGLVAEVSSRELTVRSYLHRWAETAGAQLLVVDPGQDEGGLTDGMAGRGVHVTWVPSTIDGLVEFGRLDPHTVVVSPEAPGVPAAEFVTAIRRHGSPYVVAALDHDDAAEIGGLMLAGASAVVARPYSAEHLWELLSHSPRSLENHARLVVGPIDLDAAAYRVLIGGERIADLPLKEFELLRALMLRAPGVVTDDELRDALWGSEGVRPSGNTIAMHVTRLRHRLGSAADVRRIRGRGYSLTVERSTAH</sequence>
<dbReference type="CDD" id="cd00383">
    <property type="entry name" value="trans_reg_C"/>
    <property type="match status" value="1"/>
</dbReference>
<gene>
    <name evidence="8" type="ORF">SHK19_18845</name>
</gene>
<keyword evidence="9" id="KW-1185">Reference proteome</keyword>
<evidence type="ECO:0000259" key="7">
    <source>
        <dbReference type="PROSITE" id="PS51755"/>
    </source>
</evidence>
<evidence type="ECO:0000313" key="9">
    <source>
        <dbReference type="Proteomes" id="UP001327225"/>
    </source>
</evidence>
<name>A0ABZ0ZQ90_9ACTN</name>
<organism evidence="8 9">
    <name type="scientific">Nocardioides bizhenqiangii</name>
    <dbReference type="NCBI Taxonomy" id="3095076"/>
    <lineage>
        <taxon>Bacteria</taxon>
        <taxon>Bacillati</taxon>
        <taxon>Actinomycetota</taxon>
        <taxon>Actinomycetes</taxon>
        <taxon>Propionibacteriales</taxon>
        <taxon>Nocardioidaceae</taxon>
        <taxon>Nocardioides</taxon>
    </lineage>
</organism>
<evidence type="ECO:0000256" key="4">
    <source>
        <dbReference type="ARBA" id="ARBA00023125"/>
    </source>
</evidence>
<proteinExistence type="predicted"/>
<dbReference type="SUPFAM" id="SSF46894">
    <property type="entry name" value="C-terminal effector domain of the bipartite response regulators"/>
    <property type="match status" value="1"/>
</dbReference>
<dbReference type="Proteomes" id="UP001327225">
    <property type="component" value="Chromosome"/>
</dbReference>
<dbReference type="PROSITE" id="PS51755">
    <property type="entry name" value="OMPR_PHOB"/>
    <property type="match status" value="1"/>
</dbReference>
<keyword evidence="2" id="KW-0902">Two-component regulatory system</keyword>
<accession>A0ABZ0ZQ90</accession>
<dbReference type="EMBL" id="CP141059">
    <property type="protein sequence ID" value="WQQ26014.1"/>
    <property type="molecule type" value="Genomic_DNA"/>
</dbReference>
<dbReference type="InterPro" id="IPR016032">
    <property type="entry name" value="Sig_transdc_resp-reg_C-effctor"/>
</dbReference>
<dbReference type="SMART" id="SM00862">
    <property type="entry name" value="Trans_reg_C"/>
    <property type="match status" value="1"/>
</dbReference>
<dbReference type="Gene3D" id="1.10.10.10">
    <property type="entry name" value="Winged helix-like DNA-binding domain superfamily/Winged helix DNA-binding domain"/>
    <property type="match status" value="1"/>
</dbReference>
<evidence type="ECO:0000313" key="8">
    <source>
        <dbReference type="EMBL" id="WQQ26014.1"/>
    </source>
</evidence>
<dbReference type="RefSeq" id="WP_322454862.1">
    <property type="nucleotide sequence ID" value="NZ_CP141059.1"/>
</dbReference>
<keyword evidence="5" id="KW-0804">Transcription</keyword>
<evidence type="ECO:0000256" key="1">
    <source>
        <dbReference type="ARBA" id="ARBA00022553"/>
    </source>
</evidence>
<reference evidence="9" key="1">
    <citation type="submission" date="2023-12" db="EMBL/GenBank/DDBJ databases">
        <title>Novel species in genus Nocardioides.</title>
        <authorList>
            <person name="Zhou H."/>
        </authorList>
    </citation>
    <scope>NUCLEOTIDE SEQUENCE [LARGE SCALE GENOMIC DNA]</scope>
    <source>
        <strain evidence="9">HM61</strain>
    </source>
</reference>
<dbReference type="PANTHER" id="PTHR48111">
    <property type="entry name" value="REGULATOR OF RPOS"/>
    <property type="match status" value="1"/>
</dbReference>
<evidence type="ECO:0000256" key="6">
    <source>
        <dbReference type="PROSITE-ProRule" id="PRU01091"/>
    </source>
</evidence>
<keyword evidence="3" id="KW-0805">Transcription regulation</keyword>
<evidence type="ECO:0000256" key="5">
    <source>
        <dbReference type="ARBA" id="ARBA00023163"/>
    </source>
</evidence>
<keyword evidence="4 6" id="KW-0238">DNA-binding</keyword>
<dbReference type="InterPro" id="IPR039420">
    <property type="entry name" value="WalR-like"/>
</dbReference>
<evidence type="ECO:0000256" key="3">
    <source>
        <dbReference type="ARBA" id="ARBA00023015"/>
    </source>
</evidence>
<dbReference type="InterPro" id="IPR036388">
    <property type="entry name" value="WH-like_DNA-bd_sf"/>
</dbReference>
<feature type="domain" description="OmpR/PhoB-type" evidence="7">
    <location>
        <begin position="159"/>
        <end position="256"/>
    </location>
</feature>
<dbReference type="InterPro" id="IPR011006">
    <property type="entry name" value="CheY-like_superfamily"/>
</dbReference>
<evidence type="ECO:0000256" key="2">
    <source>
        <dbReference type="ARBA" id="ARBA00023012"/>
    </source>
</evidence>
<dbReference type="Pfam" id="PF00486">
    <property type="entry name" value="Trans_reg_C"/>
    <property type="match status" value="1"/>
</dbReference>
<dbReference type="SUPFAM" id="SSF52172">
    <property type="entry name" value="CheY-like"/>
    <property type="match status" value="1"/>
</dbReference>